<dbReference type="EMBL" id="CMVM020000023">
    <property type="status" value="NOT_ANNOTATED_CDS"/>
    <property type="molecule type" value="Genomic_DNA"/>
</dbReference>
<evidence type="ECO:0000313" key="2">
    <source>
        <dbReference type="Proteomes" id="UP000024404"/>
    </source>
</evidence>
<evidence type="ECO:0000313" key="1">
    <source>
        <dbReference type="EnsemblMetazoa" id="OVOC891.1"/>
    </source>
</evidence>
<organism evidence="1 2">
    <name type="scientific">Onchocerca volvulus</name>
    <dbReference type="NCBI Taxonomy" id="6282"/>
    <lineage>
        <taxon>Eukaryota</taxon>
        <taxon>Metazoa</taxon>
        <taxon>Ecdysozoa</taxon>
        <taxon>Nematoda</taxon>
        <taxon>Chromadorea</taxon>
        <taxon>Rhabditida</taxon>
        <taxon>Spirurina</taxon>
        <taxon>Spiruromorpha</taxon>
        <taxon>Filarioidea</taxon>
        <taxon>Onchocercidae</taxon>
        <taxon>Onchocerca</taxon>
    </lineage>
</organism>
<dbReference type="AlphaFoldDB" id="A0A8R1Y8E7"/>
<reference evidence="1" key="2">
    <citation type="submission" date="2022-06" db="UniProtKB">
        <authorList>
            <consortium name="EnsemblMetazoa"/>
        </authorList>
    </citation>
    <scope>IDENTIFICATION</scope>
</reference>
<sequence length="54" mass="6461">MKSAFYLSISMTLCSKSWRNEYGFWSNDEENHYRSIFREMSSSSEQMSNYTVTI</sequence>
<keyword evidence="2" id="KW-1185">Reference proteome</keyword>
<proteinExistence type="predicted"/>
<accession>A0A8R1Y8E7</accession>
<dbReference type="Proteomes" id="UP000024404">
    <property type="component" value="Unassembled WGS sequence"/>
</dbReference>
<dbReference type="EnsemblMetazoa" id="OVOC891.1">
    <property type="protein sequence ID" value="OVOC891.1"/>
    <property type="gene ID" value="WBGene00237700"/>
</dbReference>
<protein>
    <submittedName>
        <fullName evidence="1">Uncharacterized protein</fullName>
    </submittedName>
</protein>
<name>A0A8R1Y8E7_ONCVO</name>
<reference evidence="2" key="1">
    <citation type="submission" date="2013-10" db="EMBL/GenBank/DDBJ databases">
        <title>Genome sequencing of Onchocerca volvulus.</title>
        <authorList>
            <person name="Cotton J."/>
            <person name="Tsai J."/>
            <person name="Stanley E."/>
            <person name="Tracey A."/>
            <person name="Holroyd N."/>
            <person name="Lustigman S."/>
            <person name="Berriman M."/>
        </authorList>
    </citation>
    <scope>NUCLEOTIDE SEQUENCE</scope>
</reference>